<dbReference type="Proteomes" id="UP000188481">
    <property type="component" value="Unassembled WGS sequence"/>
</dbReference>
<dbReference type="STRING" id="1908264.BKK54_06500"/>
<proteinExistence type="predicted"/>
<dbReference type="RefSeq" id="WP_077542331.1">
    <property type="nucleotide sequence ID" value="NZ_MLHN01000010.1"/>
</dbReference>
<keyword evidence="2" id="KW-1185">Reference proteome</keyword>
<evidence type="ECO:0000313" key="2">
    <source>
        <dbReference type="Proteomes" id="UP000188481"/>
    </source>
</evidence>
<gene>
    <name evidence="1" type="ORF">BKK54_06500</name>
</gene>
<comment type="caution">
    <text evidence="1">The sequence shown here is derived from an EMBL/GenBank/DDBJ whole genome shotgun (WGS) entry which is preliminary data.</text>
</comment>
<organism evidence="1 2">
    <name type="scientific">Rodentibacter genomosp. 1</name>
    <dbReference type="NCBI Taxonomy" id="1908264"/>
    <lineage>
        <taxon>Bacteria</taxon>
        <taxon>Pseudomonadati</taxon>
        <taxon>Pseudomonadota</taxon>
        <taxon>Gammaproteobacteria</taxon>
        <taxon>Pasteurellales</taxon>
        <taxon>Pasteurellaceae</taxon>
        <taxon>Rodentibacter</taxon>
    </lineage>
</organism>
<name>A0A1V3J514_9PAST</name>
<evidence type="ECO:0008006" key="3">
    <source>
        <dbReference type="Google" id="ProtNLM"/>
    </source>
</evidence>
<accession>A0A1V3J514</accession>
<dbReference type="PROSITE" id="PS51257">
    <property type="entry name" value="PROKAR_LIPOPROTEIN"/>
    <property type="match status" value="1"/>
</dbReference>
<dbReference type="EMBL" id="MLHN01000010">
    <property type="protein sequence ID" value="OOF50293.1"/>
    <property type="molecule type" value="Genomic_DNA"/>
</dbReference>
<reference evidence="1 2" key="1">
    <citation type="submission" date="2016-10" db="EMBL/GenBank/DDBJ databases">
        <title>Rodentibacter gen. nov. and new species.</title>
        <authorList>
            <person name="Christensen H."/>
        </authorList>
    </citation>
    <scope>NUCLEOTIDE SEQUENCE [LARGE SCALE GENOMIC DNA]</scope>
    <source>
        <strain evidence="2">ppn416</strain>
    </source>
</reference>
<dbReference type="AlphaFoldDB" id="A0A1V3J514"/>
<protein>
    <recommendedName>
        <fullName evidence="3">Lipoprotein</fullName>
    </recommendedName>
</protein>
<sequence>MKKALFILTALCALTACDRPTQQQITQASIEASIHETCISGVVYLVYKDYSKGGITPKVNADFYPYTCNNNDVPN</sequence>
<evidence type="ECO:0000313" key="1">
    <source>
        <dbReference type="EMBL" id="OOF50293.1"/>
    </source>
</evidence>